<dbReference type="InterPro" id="IPR018314">
    <property type="entry name" value="RsmB/NOL1/NOP2-like_CS"/>
</dbReference>
<evidence type="ECO:0000259" key="15">
    <source>
        <dbReference type="PROSITE" id="PS51686"/>
    </source>
</evidence>
<feature type="active site" description="Nucleophile" evidence="14">
    <location>
        <position position="378"/>
    </location>
</feature>
<dbReference type="InterPro" id="IPR054728">
    <property type="entry name" value="RsmB-like_ferredoxin"/>
</dbReference>
<dbReference type="Pfam" id="PF01189">
    <property type="entry name" value="Methyltr_RsmB-F"/>
    <property type="match status" value="1"/>
</dbReference>
<feature type="binding site" evidence="14">
    <location>
        <position position="307"/>
    </location>
    <ligand>
        <name>S-adenosyl-L-methionine</name>
        <dbReference type="ChEBI" id="CHEBI:59789"/>
    </ligand>
</feature>
<dbReference type="PROSITE" id="PS01153">
    <property type="entry name" value="NOL1_NOP2_SUN"/>
    <property type="match status" value="1"/>
</dbReference>
<sequence length="443" mass="49302">MSHQNLPPSRLRADAARALFAILEQGRSARDVLPNLQKPYADKDKAWIQEMVYGALRQVPLLQHWLRQLLDKPLKQKAKVVEHLILIGLYQLAFSRVSTHAAVSETVNATKHLQAPGLKGLVNAVLRTFIRTEMASQLPQDAHILAGLPKWLYKTLDTAYPEQLDAILAAMTQRAPVWLRVNRQRCSLDNLCKAFDKHKVDYQTSAQHPDALILSRSGDVTQLPGFEDGWFSVQDGAAQLAAQYLAPAPGERILDCCAAPGGKTGHILERQPQLAACIALDVDGARIARIEENLSRLGHQATMVCADATQSTWWDGVLFDRILLDAPCSATGVIRRHPDIRWLRKASDIEQLVTLQAKILDTLWPMLKPGGTLLYATCSLLPQENSQQILSFLSRTADAEWQPLSDGEAAQQPGRQILPAEQQMDGFYYARLLKSPTIDNKTR</sequence>
<dbReference type="InterPro" id="IPR035926">
    <property type="entry name" value="NusB-like_sf"/>
</dbReference>
<dbReference type="PANTHER" id="PTHR22807:SF61">
    <property type="entry name" value="NOL1_NOP2_SUN FAMILY PROTEIN _ ANTITERMINATION NUSB DOMAIN-CONTAINING PROTEIN"/>
    <property type="match status" value="1"/>
</dbReference>
<dbReference type="Gene3D" id="3.40.50.150">
    <property type="entry name" value="Vaccinia Virus protein VP39"/>
    <property type="match status" value="1"/>
</dbReference>
<accession>A0ABS8G8P0</accession>
<dbReference type="InterPro" id="IPR006027">
    <property type="entry name" value="NusB_RsmB_TIM44"/>
</dbReference>
<proteinExistence type="inferred from homology"/>
<dbReference type="InterPro" id="IPR023267">
    <property type="entry name" value="RCMT"/>
</dbReference>
<name>A0ABS8G8P0_9ALTE</name>
<keyword evidence="17" id="KW-1185">Reference proteome</keyword>
<dbReference type="RefSeq" id="WP_229160716.1">
    <property type="nucleotide sequence ID" value="NZ_JAJEWP010000003.1"/>
</dbReference>
<dbReference type="PRINTS" id="PR02008">
    <property type="entry name" value="RCMTFAMILY"/>
</dbReference>
<comment type="subcellular location">
    <subcellularLocation>
        <location evidence="2">Cytoplasm</location>
    </subcellularLocation>
</comment>
<evidence type="ECO:0000256" key="9">
    <source>
        <dbReference type="ARBA" id="ARBA00022691"/>
    </source>
</evidence>
<dbReference type="InterPro" id="IPR001678">
    <property type="entry name" value="MeTrfase_RsmB-F_NOP2_dom"/>
</dbReference>
<feature type="binding site" evidence="14">
    <location>
        <position position="281"/>
    </location>
    <ligand>
        <name>S-adenosyl-L-methionine</name>
        <dbReference type="ChEBI" id="CHEBI:59789"/>
    </ligand>
</feature>
<dbReference type="Gene3D" id="1.10.940.10">
    <property type="entry name" value="NusB-like"/>
    <property type="match status" value="1"/>
</dbReference>
<keyword evidence="6" id="KW-0698">rRNA processing</keyword>
<evidence type="ECO:0000256" key="6">
    <source>
        <dbReference type="ARBA" id="ARBA00022552"/>
    </source>
</evidence>
<dbReference type="SUPFAM" id="SSF48013">
    <property type="entry name" value="NusB-like"/>
    <property type="match status" value="1"/>
</dbReference>
<evidence type="ECO:0000256" key="12">
    <source>
        <dbReference type="ARBA" id="ARBA00031088"/>
    </source>
</evidence>
<dbReference type="PANTHER" id="PTHR22807">
    <property type="entry name" value="NOP2 YEAST -RELATED NOL1/NOP2/FMU SUN DOMAIN-CONTAINING"/>
    <property type="match status" value="1"/>
</dbReference>
<dbReference type="NCBIfam" id="TIGR00563">
    <property type="entry name" value="rsmB"/>
    <property type="match status" value="1"/>
</dbReference>
<comment type="function">
    <text evidence="1">Specifically methylates the cytosine at position 967 (m5C967) of 16S rRNA.</text>
</comment>
<evidence type="ECO:0000256" key="1">
    <source>
        <dbReference type="ARBA" id="ARBA00002724"/>
    </source>
</evidence>
<evidence type="ECO:0000256" key="5">
    <source>
        <dbReference type="ARBA" id="ARBA00022490"/>
    </source>
</evidence>
<evidence type="ECO:0000256" key="11">
    <source>
        <dbReference type="ARBA" id="ARBA00030399"/>
    </source>
</evidence>
<reference evidence="16 17" key="1">
    <citation type="submission" date="2021-10" db="EMBL/GenBank/DDBJ databases">
        <title>Draft genome of Aestuariibacter halophilus JC2043.</title>
        <authorList>
            <person name="Emsley S.A."/>
            <person name="Pfannmuller K.M."/>
            <person name="Ushijima B."/>
            <person name="Saw J.H."/>
            <person name="Videau P."/>
        </authorList>
    </citation>
    <scope>NUCLEOTIDE SEQUENCE [LARGE SCALE GENOMIC DNA]</scope>
    <source>
        <strain evidence="16 17">JC2043</strain>
    </source>
</reference>
<dbReference type="GO" id="GO:0008168">
    <property type="term" value="F:methyltransferase activity"/>
    <property type="evidence" value="ECO:0007669"/>
    <property type="project" value="UniProtKB-KW"/>
</dbReference>
<evidence type="ECO:0000256" key="10">
    <source>
        <dbReference type="ARBA" id="ARBA00022884"/>
    </source>
</evidence>
<dbReference type="Pfam" id="PF01029">
    <property type="entry name" value="NusB"/>
    <property type="match status" value="1"/>
</dbReference>
<evidence type="ECO:0000256" key="13">
    <source>
        <dbReference type="ARBA" id="ARBA00047283"/>
    </source>
</evidence>
<evidence type="ECO:0000256" key="4">
    <source>
        <dbReference type="ARBA" id="ARBA00012140"/>
    </source>
</evidence>
<comment type="catalytic activity">
    <reaction evidence="13">
        <text>cytidine(967) in 16S rRNA + S-adenosyl-L-methionine = 5-methylcytidine(967) in 16S rRNA + S-adenosyl-L-homocysteine + H(+)</text>
        <dbReference type="Rhea" id="RHEA:42748"/>
        <dbReference type="Rhea" id="RHEA-COMP:10219"/>
        <dbReference type="Rhea" id="RHEA-COMP:10220"/>
        <dbReference type="ChEBI" id="CHEBI:15378"/>
        <dbReference type="ChEBI" id="CHEBI:57856"/>
        <dbReference type="ChEBI" id="CHEBI:59789"/>
        <dbReference type="ChEBI" id="CHEBI:74483"/>
        <dbReference type="ChEBI" id="CHEBI:82748"/>
        <dbReference type="EC" id="2.1.1.176"/>
    </reaction>
</comment>
<feature type="binding site" evidence="14">
    <location>
        <begin position="257"/>
        <end position="263"/>
    </location>
    <ligand>
        <name>S-adenosyl-L-methionine</name>
        <dbReference type="ChEBI" id="CHEBI:59789"/>
    </ligand>
</feature>
<keyword evidence="5" id="KW-0963">Cytoplasm</keyword>
<keyword evidence="7 14" id="KW-0489">Methyltransferase</keyword>
<dbReference type="InterPro" id="IPR004573">
    <property type="entry name" value="rRNA_ssu_MeTfrase_B"/>
</dbReference>
<evidence type="ECO:0000256" key="8">
    <source>
        <dbReference type="ARBA" id="ARBA00022679"/>
    </source>
</evidence>
<gene>
    <name evidence="16" type="primary">rsmB</name>
    <name evidence="16" type="ORF">LJ739_11665</name>
</gene>
<feature type="binding site" evidence="14">
    <location>
        <position position="325"/>
    </location>
    <ligand>
        <name>S-adenosyl-L-methionine</name>
        <dbReference type="ChEBI" id="CHEBI:59789"/>
    </ligand>
</feature>
<dbReference type="Pfam" id="PF22458">
    <property type="entry name" value="RsmF-B_ferredox"/>
    <property type="match status" value="1"/>
</dbReference>
<organism evidence="16 17">
    <name type="scientific">Fluctibacter halophilus</name>
    <dbReference type="NCBI Taxonomy" id="226011"/>
    <lineage>
        <taxon>Bacteria</taxon>
        <taxon>Pseudomonadati</taxon>
        <taxon>Pseudomonadota</taxon>
        <taxon>Gammaproteobacteria</taxon>
        <taxon>Alteromonadales</taxon>
        <taxon>Alteromonadaceae</taxon>
        <taxon>Fluctibacter</taxon>
    </lineage>
</organism>
<dbReference type="EMBL" id="JAJEWP010000003">
    <property type="protein sequence ID" value="MCC2616898.1"/>
    <property type="molecule type" value="Genomic_DNA"/>
</dbReference>
<feature type="domain" description="SAM-dependent MTase RsmB/NOP-type" evidence="15">
    <location>
        <begin position="167"/>
        <end position="435"/>
    </location>
</feature>
<dbReference type="CDD" id="cd02440">
    <property type="entry name" value="AdoMet_MTases"/>
    <property type="match status" value="1"/>
</dbReference>
<keyword evidence="8 14" id="KW-0808">Transferase</keyword>
<evidence type="ECO:0000256" key="7">
    <source>
        <dbReference type="ARBA" id="ARBA00022603"/>
    </source>
</evidence>
<dbReference type="SUPFAM" id="SSF53335">
    <property type="entry name" value="S-adenosyl-L-methionine-dependent methyltransferases"/>
    <property type="match status" value="1"/>
</dbReference>
<keyword evidence="9 14" id="KW-0949">S-adenosyl-L-methionine</keyword>
<dbReference type="InterPro" id="IPR029063">
    <property type="entry name" value="SAM-dependent_MTases_sf"/>
</dbReference>
<evidence type="ECO:0000313" key="16">
    <source>
        <dbReference type="EMBL" id="MCC2616898.1"/>
    </source>
</evidence>
<dbReference type="GO" id="GO:0032259">
    <property type="term" value="P:methylation"/>
    <property type="evidence" value="ECO:0007669"/>
    <property type="project" value="UniProtKB-KW"/>
</dbReference>
<dbReference type="Proteomes" id="UP001520878">
    <property type="component" value="Unassembled WGS sequence"/>
</dbReference>
<evidence type="ECO:0000256" key="14">
    <source>
        <dbReference type="PROSITE-ProRule" id="PRU01023"/>
    </source>
</evidence>
<evidence type="ECO:0000313" key="17">
    <source>
        <dbReference type="Proteomes" id="UP001520878"/>
    </source>
</evidence>
<evidence type="ECO:0000256" key="2">
    <source>
        <dbReference type="ARBA" id="ARBA00004496"/>
    </source>
</evidence>
<dbReference type="NCBIfam" id="NF008149">
    <property type="entry name" value="PRK10901.1"/>
    <property type="match status" value="1"/>
</dbReference>
<protein>
    <recommendedName>
        <fullName evidence="4">16S rRNA (cytosine(967)-C(5))-methyltransferase</fullName>
        <ecNumber evidence="4">2.1.1.176</ecNumber>
    </recommendedName>
    <alternativeName>
        <fullName evidence="11">16S rRNA m5C967 methyltransferase</fullName>
    </alternativeName>
    <alternativeName>
        <fullName evidence="12">rRNA (cytosine-C(5)-)-methyltransferase RsmB</fullName>
    </alternativeName>
</protein>
<dbReference type="Gene3D" id="3.30.70.1170">
    <property type="entry name" value="Sun protein, domain 3"/>
    <property type="match status" value="1"/>
</dbReference>
<comment type="caution">
    <text evidence="16">The sequence shown here is derived from an EMBL/GenBank/DDBJ whole genome shotgun (WGS) entry which is preliminary data.</text>
</comment>
<keyword evidence="10 14" id="KW-0694">RNA-binding</keyword>
<dbReference type="InterPro" id="IPR049560">
    <property type="entry name" value="MeTrfase_RsmB-F_NOP2_cat"/>
</dbReference>
<dbReference type="EC" id="2.1.1.176" evidence="4"/>
<dbReference type="NCBIfam" id="NF011494">
    <property type="entry name" value="PRK14902.1"/>
    <property type="match status" value="1"/>
</dbReference>
<comment type="similarity">
    <text evidence="3 14">Belongs to the class I-like SAM-binding methyltransferase superfamily. RsmB/NOP family.</text>
</comment>
<evidence type="ECO:0000256" key="3">
    <source>
        <dbReference type="ARBA" id="ARBA00007494"/>
    </source>
</evidence>
<dbReference type="PROSITE" id="PS51686">
    <property type="entry name" value="SAM_MT_RSMB_NOP"/>
    <property type="match status" value="1"/>
</dbReference>